<dbReference type="Gene3D" id="2.170.130.10">
    <property type="entry name" value="TonB-dependent receptor, plug domain"/>
    <property type="match status" value="1"/>
</dbReference>
<evidence type="ECO:0000256" key="7">
    <source>
        <dbReference type="ARBA" id="ARBA00023237"/>
    </source>
</evidence>
<feature type="domain" description="TonB-dependent receptor-like beta-barrel" evidence="11">
    <location>
        <begin position="465"/>
        <end position="897"/>
    </location>
</feature>
<keyword evidence="10" id="KW-0732">Signal</keyword>
<evidence type="ECO:0000313" key="14">
    <source>
        <dbReference type="Proteomes" id="UP001319045"/>
    </source>
</evidence>
<dbReference type="InterPro" id="IPR036942">
    <property type="entry name" value="Beta-barrel_TonB_sf"/>
</dbReference>
<name>A0ABN6EJX4_9BACT</name>
<dbReference type="PANTHER" id="PTHR40980:SF4">
    <property type="entry name" value="TONB-DEPENDENT RECEPTOR-LIKE BETA-BARREL DOMAIN-CONTAINING PROTEIN"/>
    <property type="match status" value="1"/>
</dbReference>
<dbReference type="Pfam" id="PF13715">
    <property type="entry name" value="CarbopepD_reg_2"/>
    <property type="match status" value="1"/>
</dbReference>
<sequence>MKHVYKVLTVILFYTSLCNGMFAEQGADFKANGTVKGRITDSSKQTLPGATVIVESIHTGVTSDANGYYTLSNLRPGIYDVKVSYVGYTPKVIKIKVINGKTLEENITLDEGATLHEINITGAFSGQRRALQQQKSKMGIVNVVPADQVGKFPDSNIGDALKRISGVNVQYDQGEARYGQVRGTSADYTSVTIDGDRLPSASGDTRNIQLDLIPADMIQTIELNKVVTSDMDGDAIGGEINLITKSTPSHRVLNATVGSGYNWISDKPQLNLGLTYGNRFFKNKLGIMLAASYQYAPGGSDNTEFTYVNDGKNNIILNKAEVRQYYVTRERQSYSAAFDYKFNPANKIWFKAIYNKRNDWENRYRITYKKLDSSDKKQSVVLQTKGGDNGDDKNARLERQQTYDFNLGGEHELSALAINWGVSYSRASEDKPNERYFGISLKSPFSSSFQDVSGRQPYSNIKIPDIEGNNWTIDELTNSNRHIYENEWKGKLDFTLPIGNGGEYGKLKFGGKFASKVKDRDTKNYEYKDVIGDEWKNHLTTEVRNGFMPGNQYPIGTDFVSKKYLGSIDFNKLTGTEVLEDAAGNYHANENIKSGYVRYDRQLGKKSDLIIGFRVENTNLKYSGFNLIADNDGNQSITATGSLKNHYTNLLPSVLYKYNVDDNCKLRASFTKTLARPKYTDLIPNVNYNVQDATAEIGNEKLRPTTCNNFDLSSEYYFKSVGLVSVGVFYKDLHNVIVTEKWVGSAKELPSNIGSADYVIEKPNNAYDGGIFGTELAYERDFGFITPALKCIGFYGTYTYTHSTTRNYNFEHRVVANGEKIKMQGTPEHTANASIYFEKSGVNIRLSYNTASSFIDEMGTEAALDRYYDHVNYLDLNASFTFGKKFKTTIYADATNLLNQPLRYYQGTKERTMQVEYYGARINCGIKINL</sequence>
<dbReference type="InterPro" id="IPR000531">
    <property type="entry name" value="Beta-barrel_TonB"/>
</dbReference>
<evidence type="ECO:0000256" key="9">
    <source>
        <dbReference type="RuleBase" id="RU003357"/>
    </source>
</evidence>
<evidence type="ECO:0000256" key="3">
    <source>
        <dbReference type="ARBA" id="ARBA00022452"/>
    </source>
</evidence>
<feature type="chain" id="PRO_5045272449" evidence="10">
    <location>
        <begin position="24"/>
        <end position="930"/>
    </location>
</feature>
<comment type="similarity">
    <text evidence="8 9">Belongs to the TonB-dependent receptor family.</text>
</comment>
<keyword evidence="2 8" id="KW-0813">Transport</keyword>
<evidence type="ECO:0000256" key="10">
    <source>
        <dbReference type="SAM" id="SignalP"/>
    </source>
</evidence>
<dbReference type="NCBIfam" id="TIGR01782">
    <property type="entry name" value="TonB-Xanth-Caul"/>
    <property type="match status" value="1"/>
</dbReference>
<dbReference type="InterPro" id="IPR010104">
    <property type="entry name" value="TonB_rcpt_bac"/>
</dbReference>
<evidence type="ECO:0000259" key="11">
    <source>
        <dbReference type="Pfam" id="PF00593"/>
    </source>
</evidence>
<keyword evidence="6 8" id="KW-0472">Membrane</keyword>
<dbReference type="Pfam" id="PF00593">
    <property type="entry name" value="TonB_dep_Rec_b-barrel"/>
    <property type="match status" value="1"/>
</dbReference>
<keyword evidence="3 8" id="KW-1134">Transmembrane beta strand</keyword>
<keyword evidence="5 9" id="KW-0798">TonB box</keyword>
<evidence type="ECO:0000256" key="6">
    <source>
        <dbReference type="ARBA" id="ARBA00023136"/>
    </source>
</evidence>
<evidence type="ECO:0000256" key="8">
    <source>
        <dbReference type="PROSITE-ProRule" id="PRU01360"/>
    </source>
</evidence>
<dbReference type="RefSeq" id="WP_207155207.1">
    <property type="nucleotide sequence ID" value="NZ_AP024484.1"/>
</dbReference>
<dbReference type="InterPro" id="IPR039426">
    <property type="entry name" value="TonB-dep_rcpt-like"/>
</dbReference>
<proteinExistence type="inferred from homology"/>
<keyword evidence="4 8" id="KW-0812">Transmembrane</keyword>
<feature type="signal peptide" evidence="10">
    <location>
        <begin position="1"/>
        <end position="23"/>
    </location>
</feature>
<gene>
    <name evidence="13" type="ORF">prwr041_09340</name>
</gene>
<dbReference type="PANTHER" id="PTHR40980">
    <property type="entry name" value="PLUG DOMAIN-CONTAINING PROTEIN"/>
    <property type="match status" value="1"/>
</dbReference>
<evidence type="ECO:0000256" key="4">
    <source>
        <dbReference type="ARBA" id="ARBA00022692"/>
    </source>
</evidence>
<evidence type="ECO:0000256" key="1">
    <source>
        <dbReference type="ARBA" id="ARBA00004571"/>
    </source>
</evidence>
<dbReference type="Gene3D" id="2.60.40.1120">
    <property type="entry name" value="Carboxypeptidase-like, regulatory domain"/>
    <property type="match status" value="1"/>
</dbReference>
<organism evidence="13 14">
    <name type="scientific">Prevotella herbatica</name>
    <dbReference type="NCBI Taxonomy" id="2801997"/>
    <lineage>
        <taxon>Bacteria</taxon>
        <taxon>Pseudomonadati</taxon>
        <taxon>Bacteroidota</taxon>
        <taxon>Bacteroidia</taxon>
        <taxon>Bacteroidales</taxon>
        <taxon>Prevotellaceae</taxon>
        <taxon>Prevotella</taxon>
    </lineage>
</organism>
<dbReference type="InterPro" id="IPR008969">
    <property type="entry name" value="CarboxyPept-like_regulatory"/>
</dbReference>
<evidence type="ECO:0000256" key="2">
    <source>
        <dbReference type="ARBA" id="ARBA00022448"/>
    </source>
</evidence>
<evidence type="ECO:0000259" key="12">
    <source>
        <dbReference type="Pfam" id="PF07715"/>
    </source>
</evidence>
<protein>
    <submittedName>
        <fullName evidence="13">TonB-dependent receptor</fullName>
    </submittedName>
</protein>
<dbReference type="PROSITE" id="PS52016">
    <property type="entry name" value="TONB_DEPENDENT_REC_3"/>
    <property type="match status" value="1"/>
</dbReference>
<evidence type="ECO:0000256" key="5">
    <source>
        <dbReference type="ARBA" id="ARBA00023077"/>
    </source>
</evidence>
<accession>A0ABN6EJX4</accession>
<comment type="subcellular location">
    <subcellularLocation>
        <location evidence="1 8">Cell outer membrane</location>
        <topology evidence="1 8">Multi-pass membrane protein</topology>
    </subcellularLocation>
</comment>
<keyword evidence="13" id="KW-0675">Receptor</keyword>
<dbReference type="EMBL" id="AP024484">
    <property type="protein sequence ID" value="BCS85041.1"/>
    <property type="molecule type" value="Genomic_DNA"/>
</dbReference>
<dbReference type="SUPFAM" id="SSF49464">
    <property type="entry name" value="Carboxypeptidase regulatory domain-like"/>
    <property type="match status" value="1"/>
</dbReference>
<dbReference type="Pfam" id="PF07715">
    <property type="entry name" value="Plug"/>
    <property type="match status" value="1"/>
</dbReference>
<feature type="domain" description="TonB-dependent receptor plug" evidence="12">
    <location>
        <begin position="137"/>
        <end position="238"/>
    </location>
</feature>
<dbReference type="Proteomes" id="UP001319045">
    <property type="component" value="Chromosome"/>
</dbReference>
<dbReference type="SUPFAM" id="SSF56935">
    <property type="entry name" value="Porins"/>
    <property type="match status" value="1"/>
</dbReference>
<evidence type="ECO:0000313" key="13">
    <source>
        <dbReference type="EMBL" id="BCS85041.1"/>
    </source>
</evidence>
<keyword evidence="14" id="KW-1185">Reference proteome</keyword>
<dbReference type="InterPro" id="IPR012910">
    <property type="entry name" value="Plug_dom"/>
</dbReference>
<reference evidence="13 14" key="1">
    <citation type="journal article" date="2022" name="Int. J. Syst. Evol. Microbiol.">
        <title>Prevotella herbatica sp. nov., a plant polysaccharide-decomposing anaerobic bacterium isolated from a methanogenic reactor.</title>
        <authorList>
            <person name="Uek A."/>
            <person name="Tonouchi A."/>
            <person name="Kaku N."/>
            <person name="Ueki K."/>
        </authorList>
    </citation>
    <scope>NUCLEOTIDE SEQUENCE [LARGE SCALE GENOMIC DNA]</scope>
    <source>
        <strain evidence="13 14">WR041</strain>
    </source>
</reference>
<dbReference type="InterPro" id="IPR037066">
    <property type="entry name" value="Plug_dom_sf"/>
</dbReference>
<dbReference type="Gene3D" id="2.40.170.20">
    <property type="entry name" value="TonB-dependent receptor, beta-barrel domain"/>
    <property type="match status" value="1"/>
</dbReference>
<keyword evidence="7 8" id="KW-0998">Cell outer membrane</keyword>